<name>A0A401T114_CHIPU</name>
<accession>A0A401T114</accession>
<dbReference type="Proteomes" id="UP000287033">
    <property type="component" value="Unassembled WGS sequence"/>
</dbReference>
<organism evidence="3 4">
    <name type="scientific">Chiloscyllium punctatum</name>
    <name type="common">Brownbanded bambooshark</name>
    <name type="synonym">Hemiscyllium punctatum</name>
    <dbReference type="NCBI Taxonomy" id="137246"/>
    <lineage>
        <taxon>Eukaryota</taxon>
        <taxon>Metazoa</taxon>
        <taxon>Chordata</taxon>
        <taxon>Craniata</taxon>
        <taxon>Vertebrata</taxon>
        <taxon>Chondrichthyes</taxon>
        <taxon>Elasmobranchii</taxon>
        <taxon>Galeomorphii</taxon>
        <taxon>Galeoidea</taxon>
        <taxon>Orectolobiformes</taxon>
        <taxon>Hemiscylliidae</taxon>
        <taxon>Chiloscyllium</taxon>
    </lineage>
</organism>
<dbReference type="PANTHER" id="PTHR21687">
    <property type="entry name" value="PLASMALEMMA VESICLE-ASSOCIATED PROTEIN"/>
    <property type="match status" value="1"/>
</dbReference>
<dbReference type="GO" id="GO:0043114">
    <property type="term" value="P:regulation of vascular permeability"/>
    <property type="evidence" value="ECO:0007669"/>
    <property type="project" value="TreeGrafter"/>
</dbReference>
<evidence type="ECO:0000256" key="2">
    <source>
        <dbReference type="SAM" id="Phobius"/>
    </source>
</evidence>
<evidence type="ECO:0000256" key="1">
    <source>
        <dbReference type="SAM" id="Coils"/>
    </source>
</evidence>
<dbReference type="Pfam" id="PF06637">
    <property type="entry name" value="PV-1"/>
    <property type="match status" value="1"/>
</dbReference>
<sequence>MDHNSYPMKKLGYDSKDYQRAKPNSCDYYVKYFLLCTSIIQLLIILGLVLFMVYGNNQRSQQSRLETSRNQSVKFIGDINELHTNLSSQSKELKTCHSTVSNLTIHLIRLTNSLRVCIKKNTTKPQPRGPLPYDNNLQTPFEKFRFCTMLQQNYSTAQMQIVTLKADNELHQAKHILEVTKLNSQKAELLRQLADQRGNCTSMNKDFKKMMDETSTVYEAGFREVVAKVGGRYDPNLSRQLEQMRANCTALTSNFRTQLQQRIDSFVATFKHIWQSNNEQSSRISNLEKMNEECQREAAVQLHQFKRKESQLQTEKESYLEEKVQLLQERNLLRSQLAAKSHQSNFFLNPGSSNTRSTSCQSEYESAISQFWLLQKEKIALEDHKIRLEQQLATLKQQLGDCYNLAELQKRLGCRMTG</sequence>
<feature type="transmembrane region" description="Helical" evidence="2">
    <location>
        <begin position="32"/>
        <end position="54"/>
    </location>
</feature>
<protein>
    <recommendedName>
        <fullName evidence="5">Plasmalemma vesicle-associated protein</fullName>
    </recommendedName>
</protein>
<dbReference type="OMA" id="DHNSYPM"/>
<evidence type="ECO:0000313" key="3">
    <source>
        <dbReference type="EMBL" id="GCC36352.1"/>
    </source>
</evidence>
<evidence type="ECO:0000313" key="4">
    <source>
        <dbReference type="Proteomes" id="UP000287033"/>
    </source>
</evidence>
<keyword evidence="2" id="KW-1133">Transmembrane helix</keyword>
<dbReference type="InterPro" id="IPR009538">
    <property type="entry name" value="PV-1"/>
</dbReference>
<feature type="coiled-coil region" evidence="1">
    <location>
        <begin position="277"/>
        <end position="336"/>
    </location>
</feature>
<reference evidence="3 4" key="1">
    <citation type="journal article" date="2018" name="Nat. Ecol. Evol.">
        <title>Shark genomes provide insights into elasmobranch evolution and the origin of vertebrates.</title>
        <authorList>
            <person name="Hara Y"/>
            <person name="Yamaguchi K"/>
            <person name="Onimaru K"/>
            <person name="Kadota M"/>
            <person name="Koyanagi M"/>
            <person name="Keeley SD"/>
            <person name="Tatsumi K"/>
            <person name="Tanaka K"/>
            <person name="Motone F"/>
            <person name="Kageyama Y"/>
            <person name="Nozu R"/>
            <person name="Adachi N"/>
            <person name="Nishimura O"/>
            <person name="Nakagawa R"/>
            <person name="Tanegashima C"/>
            <person name="Kiyatake I"/>
            <person name="Matsumoto R"/>
            <person name="Murakumo K"/>
            <person name="Nishida K"/>
            <person name="Terakita A"/>
            <person name="Kuratani S"/>
            <person name="Sato K"/>
            <person name="Hyodo S Kuraku.S."/>
        </authorList>
    </citation>
    <scope>NUCLEOTIDE SEQUENCE [LARGE SCALE GENOMIC DNA]</scope>
</reference>
<proteinExistence type="predicted"/>
<keyword evidence="4" id="KW-1185">Reference proteome</keyword>
<keyword evidence="2" id="KW-0812">Transmembrane</keyword>
<gene>
    <name evidence="3" type="ORF">chiPu_0014846</name>
</gene>
<dbReference type="OrthoDB" id="9944409at2759"/>
<dbReference type="GO" id="GO:0002693">
    <property type="term" value="P:positive regulation of cellular extravasation"/>
    <property type="evidence" value="ECO:0007669"/>
    <property type="project" value="TreeGrafter"/>
</dbReference>
<keyword evidence="1" id="KW-0175">Coiled coil</keyword>
<dbReference type="EMBL" id="BEZZ01000817">
    <property type="protein sequence ID" value="GCC36352.1"/>
    <property type="molecule type" value="Genomic_DNA"/>
</dbReference>
<dbReference type="PANTHER" id="PTHR21687:SF5">
    <property type="entry name" value="PLASMALEMMA VESICLE-ASSOCIATED PROTEIN"/>
    <property type="match status" value="1"/>
</dbReference>
<keyword evidence="2" id="KW-0472">Membrane</keyword>
<dbReference type="STRING" id="137246.A0A401T114"/>
<evidence type="ECO:0008006" key="5">
    <source>
        <dbReference type="Google" id="ProtNLM"/>
    </source>
</evidence>
<comment type="caution">
    <text evidence="3">The sequence shown here is derived from an EMBL/GenBank/DDBJ whole genome shotgun (WGS) entry which is preliminary data.</text>
</comment>
<dbReference type="AlphaFoldDB" id="A0A401T114"/>